<dbReference type="Gene3D" id="1.10.10.60">
    <property type="entry name" value="Homeodomain-like"/>
    <property type="match status" value="1"/>
</dbReference>
<accession>A0A8S5PVQ9</accession>
<proteinExistence type="predicted"/>
<organism evidence="1">
    <name type="scientific">Siphoviridae sp. ctJER10</name>
    <dbReference type="NCBI Taxonomy" id="2825430"/>
    <lineage>
        <taxon>Viruses</taxon>
        <taxon>Duplodnaviria</taxon>
        <taxon>Heunggongvirae</taxon>
        <taxon>Uroviricota</taxon>
        <taxon>Caudoviricetes</taxon>
    </lineage>
</organism>
<dbReference type="EMBL" id="BK015513">
    <property type="protein sequence ID" value="DAE10541.1"/>
    <property type="molecule type" value="Genomic_DNA"/>
</dbReference>
<evidence type="ECO:0000313" key="1">
    <source>
        <dbReference type="EMBL" id="DAE10541.1"/>
    </source>
</evidence>
<name>A0A8S5PVQ9_9CAUD</name>
<protein>
    <submittedName>
        <fullName evidence="1">InsA C-terminal domain</fullName>
    </submittedName>
</protein>
<sequence>MLYLGNWLALGACIYGKKNPNQALKILGLQEHRKSRHDVDIDELIVMRNKGLTLREIAAACNMSFYIVRTCLMNAGIKLENANN</sequence>
<reference evidence="1" key="1">
    <citation type="journal article" date="2021" name="Proc. Natl. Acad. Sci. U.S.A.">
        <title>A Catalog of Tens of Thousands of Viruses from Human Metagenomes Reveals Hidden Associations with Chronic Diseases.</title>
        <authorList>
            <person name="Tisza M.J."/>
            <person name="Buck C.B."/>
        </authorList>
    </citation>
    <scope>NUCLEOTIDE SEQUENCE</scope>
    <source>
        <strain evidence="1">CtJER10</strain>
    </source>
</reference>